<protein>
    <submittedName>
        <fullName evidence="1">Uncharacterized protein</fullName>
    </submittedName>
</protein>
<proteinExistence type="predicted"/>
<dbReference type="STRING" id="634771.SAMN04488128_101894"/>
<evidence type="ECO:0000313" key="2">
    <source>
        <dbReference type="Proteomes" id="UP000190367"/>
    </source>
</evidence>
<evidence type="ECO:0000313" key="1">
    <source>
        <dbReference type="EMBL" id="SJZ60704.1"/>
    </source>
</evidence>
<keyword evidence="2" id="KW-1185">Reference proteome</keyword>
<dbReference type="Proteomes" id="UP000190367">
    <property type="component" value="Unassembled WGS sequence"/>
</dbReference>
<reference evidence="2" key="1">
    <citation type="submission" date="2017-02" db="EMBL/GenBank/DDBJ databases">
        <authorList>
            <person name="Varghese N."/>
            <person name="Submissions S."/>
        </authorList>
    </citation>
    <scope>NUCLEOTIDE SEQUENCE [LARGE SCALE GENOMIC DNA]</scope>
    <source>
        <strain evidence="2">DSM 22224</strain>
    </source>
</reference>
<sequence length="38" mass="4618">MQNDALFRNTITVLYSRFLTRGGQKRFRQEEKRRSRSA</sequence>
<organism evidence="1 2">
    <name type="scientific">Chitinophaga eiseniae</name>
    <dbReference type="NCBI Taxonomy" id="634771"/>
    <lineage>
        <taxon>Bacteria</taxon>
        <taxon>Pseudomonadati</taxon>
        <taxon>Bacteroidota</taxon>
        <taxon>Chitinophagia</taxon>
        <taxon>Chitinophagales</taxon>
        <taxon>Chitinophagaceae</taxon>
        <taxon>Chitinophaga</taxon>
    </lineage>
</organism>
<dbReference type="EMBL" id="FUWZ01000001">
    <property type="protein sequence ID" value="SJZ60704.1"/>
    <property type="molecule type" value="Genomic_DNA"/>
</dbReference>
<dbReference type="AlphaFoldDB" id="A0A1T4M1V2"/>
<name>A0A1T4M1V2_9BACT</name>
<gene>
    <name evidence="1" type="ORF">SAMN04488128_101894</name>
</gene>
<accession>A0A1T4M1V2</accession>